<reference evidence="2 3" key="1">
    <citation type="submission" date="2020-08" db="EMBL/GenBank/DDBJ databases">
        <title>Bridging the membrane lipid divide: bacteria of the FCB group superphylum have the potential to synthesize archaeal ether lipids.</title>
        <authorList>
            <person name="Villanueva L."/>
            <person name="Von Meijenfeldt F.A.B."/>
            <person name="Westbye A.B."/>
            <person name="Yadav S."/>
            <person name="Hopmans E.C."/>
            <person name="Dutilh B.E."/>
            <person name="Sinninghe Damste J.S."/>
        </authorList>
    </citation>
    <scope>NUCLEOTIDE SEQUENCE [LARGE SCALE GENOMIC DNA]</scope>
    <source>
        <strain evidence="2">NIOZ-UU27</strain>
    </source>
</reference>
<dbReference type="EMBL" id="JACNJD010000284">
    <property type="protein sequence ID" value="MBC8178515.1"/>
    <property type="molecule type" value="Genomic_DNA"/>
</dbReference>
<protein>
    <submittedName>
        <fullName evidence="2">Crotonase/enoyl-CoA hydratase family protein</fullName>
    </submittedName>
</protein>
<dbReference type="Proteomes" id="UP000650524">
    <property type="component" value="Unassembled WGS sequence"/>
</dbReference>
<dbReference type="SUPFAM" id="SSF52096">
    <property type="entry name" value="ClpP/crotonase"/>
    <property type="match status" value="1"/>
</dbReference>
<dbReference type="Gene3D" id="3.90.226.10">
    <property type="entry name" value="2-enoyl-CoA Hydratase, Chain A, domain 1"/>
    <property type="match status" value="1"/>
</dbReference>
<gene>
    <name evidence="2" type="ORF">H8E19_14005</name>
</gene>
<dbReference type="InterPro" id="IPR051053">
    <property type="entry name" value="ECH/Chromodomain_protein"/>
</dbReference>
<accession>A0A8J6N1V1</accession>
<evidence type="ECO:0000313" key="3">
    <source>
        <dbReference type="Proteomes" id="UP000650524"/>
    </source>
</evidence>
<evidence type="ECO:0000313" key="2">
    <source>
        <dbReference type="EMBL" id="MBC8178515.1"/>
    </source>
</evidence>
<proteinExistence type="inferred from homology"/>
<dbReference type="AlphaFoldDB" id="A0A8J6N1V1"/>
<organism evidence="2 3">
    <name type="scientific">Candidatus Desulfacyla euxinica</name>
    <dbReference type="NCBI Taxonomy" id="2841693"/>
    <lineage>
        <taxon>Bacteria</taxon>
        <taxon>Deltaproteobacteria</taxon>
        <taxon>Candidatus Desulfacyla</taxon>
    </lineage>
</organism>
<feature type="non-terminal residue" evidence="2">
    <location>
        <position position="280"/>
    </location>
</feature>
<dbReference type="Gene3D" id="1.10.12.10">
    <property type="entry name" value="Lyase 2-enoyl-coa Hydratase, Chain A, domain 2"/>
    <property type="match status" value="1"/>
</dbReference>
<evidence type="ECO:0000256" key="1">
    <source>
        <dbReference type="ARBA" id="ARBA00005254"/>
    </source>
</evidence>
<dbReference type="InterPro" id="IPR001753">
    <property type="entry name" value="Enoyl-CoA_hydra/iso"/>
</dbReference>
<name>A0A8J6N1V1_9DELT</name>
<dbReference type="CDD" id="cd06558">
    <property type="entry name" value="crotonase-like"/>
    <property type="match status" value="1"/>
</dbReference>
<sequence length="280" mass="30889">MELKETRYEIHRGIATITLYRPDKMNAFTPTIRKELIGLFAEADKDDAVRVVVVTGSGKAFCAGADLSAGGSTFDRSKKTTMSEHRDGGGKLTLAIFKCRKPVIAAINGHAVGVGITMTLAMDMRIAAQDAKIGFVFARRGVVPEACSSWFLPRIVGIAKATELVYTGRIFRASEEAHSGLFNYVVPRDKVLVKAMKIAREIADNTSAVSVALSKALLWHGLAEKDPQSVHLVDSRCFYWIGKQKDAKEGVGSFLEKRPPEFTMRASTDMPDFYPWWKEP</sequence>
<dbReference type="NCBIfam" id="NF006109">
    <property type="entry name" value="PRK08260.1"/>
    <property type="match status" value="1"/>
</dbReference>
<comment type="similarity">
    <text evidence="1">Belongs to the enoyl-CoA hydratase/isomerase family.</text>
</comment>
<dbReference type="GO" id="GO:0003824">
    <property type="term" value="F:catalytic activity"/>
    <property type="evidence" value="ECO:0007669"/>
    <property type="project" value="UniProtKB-ARBA"/>
</dbReference>
<comment type="caution">
    <text evidence="2">The sequence shown here is derived from an EMBL/GenBank/DDBJ whole genome shotgun (WGS) entry which is preliminary data.</text>
</comment>
<dbReference type="PANTHER" id="PTHR43684">
    <property type="match status" value="1"/>
</dbReference>
<dbReference type="Pfam" id="PF00378">
    <property type="entry name" value="ECH_1"/>
    <property type="match status" value="1"/>
</dbReference>
<dbReference type="InterPro" id="IPR029045">
    <property type="entry name" value="ClpP/crotonase-like_dom_sf"/>
</dbReference>
<dbReference type="InterPro" id="IPR014748">
    <property type="entry name" value="Enoyl-CoA_hydra_C"/>
</dbReference>
<dbReference type="PANTHER" id="PTHR43684:SF4">
    <property type="entry name" value="ENOYL-COA HYDRATASE_ISOMERASE FAMILY PROTEIN (AFU_ORTHOLOGUE AFUA_1G01890)"/>
    <property type="match status" value="1"/>
</dbReference>